<protein>
    <recommendedName>
        <fullName evidence="1">CinA-like protein</fullName>
    </recommendedName>
</protein>
<dbReference type="PANTHER" id="PTHR13939:SF0">
    <property type="entry name" value="NMN AMIDOHYDROLASE-LIKE PROTEIN YFAY"/>
    <property type="match status" value="1"/>
</dbReference>
<evidence type="ECO:0000256" key="1">
    <source>
        <dbReference type="HAMAP-Rule" id="MF_00226"/>
    </source>
</evidence>
<dbReference type="NCBIfam" id="NF001813">
    <property type="entry name" value="PRK00549.1"/>
    <property type="match status" value="1"/>
</dbReference>
<dbReference type="EMBL" id="FNFO01000010">
    <property type="protein sequence ID" value="SDM05447.1"/>
    <property type="molecule type" value="Genomic_DNA"/>
</dbReference>
<dbReference type="Pfam" id="PF02464">
    <property type="entry name" value="CinA"/>
    <property type="match status" value="1"/>
</dbReference>
<dbReference type="Pfam" id="PF00994">
    <property type="entry name" value="MoCF_biosynth"/>
    <property type="match status" value="1"/>
</dbReference>
<dbReference type="Pfam" id="PF18146">
    <property type="entry name" value="CinA_KH"/>
    <property type="match status" value="1"/>
</dbReference>
<keyword evidence="4" id="KW-1185">Reference proteome</keyword>
<sequence>MLRVRAEVLTIGDELLLGQVVDTNAPYLARQLSEAGFLVVQTTTVGDDAVAIRQALAAAEQRAEAILITGGLGPTRDDLTKAVLADYFESELAEHPDALHHLIALFAQRGKTLSALNRQQAILPVKAQYVVNPTGTAPGMWFERAGKVTIAMPGVPSEMKIMMQQECLPRLRAHFQPTALLHRVVRTIGVGESTLAPLLDTWETHLPPHIRLAYLPAPGRVKLRLSGHGPDSGQLMQEMDEALNALPPAVQPYVYSYEDLEIEEALGQELKTRGLTLATAESCTGGYIGHRLTSIAGSSAYVRGGVIAYDNEVKISQLGVSPDVLQAHGAVSEPVVRIMATEVCRRLGAHLGVACSGVAGPGGGTPEKPVGTVWIACAYGARVETRKLQLTTERLLNIELTAVYALQLAWQMVRAE</sequence>
<dbReference type="Proteomes" id="UP000198510">
    <property type="component" value="Unassembled WGS sequence"/>
</dbReference>
<dbReference type="CDD" id="cd00885">
    <property type="entry name" value="cinA"/>
    <property type="match status" value="1"/>
</dbReference>
<dbReference type="SUPFAM" id="SSF53218">
    <property type="entry name" value="Molybdenum cofactor biosynthesis proteins"/>
    <property type="match status" value="1"/>
</dbReference>
<dbReference type="SMART" id="SM00852">
    <property type="entry name" value="MoCF_biosynth"/>
    <property type="match status" value="1"/>
</dbReference>
<dbReference type="HAMAP" id="MF_00226_B">
    <property type="entry name" value="CinA_B"/>
    <property type="match status" value="1"/>
</dbReference>
<dbReference type="InterPro" id="IPR036653">
    <property type="entry name" value="CinA-like_C"/>
</dbReference>
<dbReference type="STRING" id="1075417.SAMN05421823_11024"/>
<reference evidence="3 4" key="1">
    <citation type="submission" date="2016-10" db="EMBL/GenBank/DDBJ databases">
        <authorList>
            <person name="de Groot N.N."/>
        </authorList>
    </citation>
    <scope>NUCLEOTIDE SEQUENCE [LARGE SCALE GENOMIC DNA]</scope>
    <source>
        <strain evidence="3 4">DSM 25186</strain>
    </source>
</reference>
<dbReference type="InterPro" id="IPR008135">
    <property type="entry name" value="Competence-induced_CinA"/>
</dbReference>
<proteinExistence type="inferred from homology"/>
<dbReference type="InterPro" id="IPR001453">
    <property type="entry name" value="MoaB/Mog_dom"/>
</dbReference>
<dbReference type="SUPFAM" id="SSF142433">
    <property type="entry name" value="CinA-like"/>
    <property type="match status" value="1"/>
</dbReference>
<evidence type="ECO:0000313" key="4">
    <source>
        <dbReference type="Proteomes" id="UP000198510"/>
    </source>
</evidence>
<dbReference type="Gene3D" id="3.90.950.20">
    <property type="entry name" value="CinA-like"/>
    <property type="match status" value="1"/>
</dbReference>
<dbReference type="InterPro" id="IPR041424">
    <property type="entry name" value="CinA_KH"/>
</dbReference>
<accession>A0A1G9Q4L5</accession>
<dbReference type="NCBIfam" id="TIGR00199">
    <property type="entry name" value="PncC_domain"/>
    <property type="match status" value="1"/>
</dbReference>
<dbReference type="InterPro" id="IPR008136">
    <property type="entry name" value="CinA_C"/>
</dbReference>
<evidence type="ECO:0000259" key="2">
    <source>
        <dbReference type="SMART" id="SM00852"/>
    </source>
</evidence>
<dbReference type="PANTHER" id="PTHR13939">
    <property type="entry name" value="NICOTINAMIDE-NUCLEOTIDE AMIDOHYDROLASE PNCC"/>
    <property type="match status" value="1"/>
</dbReference>
<evidence type="ECO:0000313" key="3">
    <source>
        <dbReference type="EMBL" id="SDM05447.1"/>
    </source>
</evidence>
<dbReference type="NCBIfam" id="TIGR00200">
    <property type="entry name" value="cinA_nterm"/>
    <property type="match status" value="1"/>
</dbReference>
<dbReference type="PIRSF" id="PIRSF006728">
    <property type="entry name" value="CinA"/>
    <property type="match status" value="1"/>
</dbReference>
<dbReference type="InterPro" id="IPR036425">
    <property type="entry name" value="MoaB/Mog-like_dom_sf"/>
</dbReference>
<organism evidence="3 4">
    <name type="scientific">Catalinimonas alkaloidigena</name>
    <dbReference type="NCBI Taxonomy" id="1075417"/>
    <lineage>
        <taxon>Bacteria</taxon>
        <taxon>Pseudomonadati</taxon>
        <taxon>Bacteroidota</taxon>
        <taxon>Cytophagia</taxon>
        <taxon>Cytophagales</taxon>
        <taxon>Catalimonadaceae</taxon>
        <taxon>Catalinimonas</taxon>
    </lineage>
</organism>
<dbReference type="InterPro" id="IPR050101">
    <property type="entry name" value="CinA"/>
</dbReference>
<dbReference type="AlphaFoldDB" id="A0A1G9Q4L5"/>
<dbReference type="Gene3D" id="3.40.980.10">
    <property type="entry name" value="MoaB/Mog-like domain"/>
    <property type="match status" value="1"/>
</dbReference>
<comment type="similarity">
    <text evidence="1">Belongs to the CinA family.</text>
</comment>
<name>A0A1G9Q4L5_9BACT</name>
<feature type="domain" description="MoaB/Mog" evidence="2">
    <location>
        <begin position="7"/>
        <end position="174"/>
    </location>
</feature>
<dbReference type="NCBIfam" id="TIGR00177">
    <property type="entry name" value="molyb_syn"/>
    <property type="match status" value="1"/>
</dbReference>
<dbReference type="RefSeq" id="WP_089685980.1">
    <property type="nucleotide sequence ID" value="NZ_FNFO01000010.1"/>
</dbReference>
<gene>
    <name evidence="3" type="ORF">SAMN05421823_11024</name>
</gene>
<dbReference type="OrthoDB" id="9801454at2"/>